<organism evidence="1 2">
    <name type="scientific">Ficus carica</name>
    <name type="common">Common fig</name>
    <dbReference type="NCBI Taxonomy" id="3494"/>
    <lineage>
        <taxon>Eukaryota</taxon>
        <taxon>Viridiplantae</taxon>
        <taxon>Streptophyta</taxon>
        <taxon>Embryophyta</taxon>
        <taxon>Tracheophyta</taxon>
        <taxon>Spermatophyta</taxon>
        <taxon>Magnoliopsida</taxon>
        <taxon>eudicotyledons</taxon>
        <taxon>Gunneridae</taxon>
        <taxon>Pentapetalae</taxon>
        <taxon>rosids</taxon>
        <taxon>fabids</taxon>
        <taxon>Rosales</taxon>
        <taxon>Moraceae</taxon>
        <taxon>Ficeae</taxon>
        <taxon>Ficus</taxon>
    </lineage>
</organism>
<evidence type="ECO:0000313" key="2">
    <source>
        <dbReference type="Proteomes" id="UP001187192"/>
    </source>
</evidence>
<dbReference type="Proteomes" id="UP001187192">
    <property type="component" value="Unassembled WGS sequence"/>
</dbReference>
<evidence type="ECO:0000313" key="1">
    <source>
        <dbReference type="EMBL" id="GMN27525.1"/>
    </source>
</evidence>
<sequence length="80" mass="8293">MAGFGRWLAARGWLRWLGPNWGDSVDARALDSNWAETGLVWTGLGAGLTGFDSAGSGGTGLELGRDWTGLGRDRTGLGAG</sequence>
<name>A0AA87ZA31_FICCA</name>
<accession>A0AA87ZA31</accession>
<keyword evidence="2" id="KW-1185">Reference proteome</keyword>
<comment type="caution">
    <text evidence="1">The sequence shown here is derived from an EMBL/GenBank/DDBJ whole genome shotgun (WGS) entry which is preliminary data.</text>
</comment>
<dbReference type="EMBL" id="BTGU01001675">
    <property type="protein sequence ID" value="GMN27525.1"/>
    <property type="molecule type" value="Genomic_DNA"/>
</dbReference>
<dbReference type="AlphaFoldDB" id="A0AA87ZA31"/>
<protein>
    <submittedName>
        <fullName evidence="1">Uncharacterized protein</fullName>
    </submittedName>
</protein>
<reference evidence="1" key="1">
    <citation type="submission" date="2023-07" db="EMBL/GenBank/DDBJ databases">
        <title>draft genome sequence of fig (Ficus carica).</title>
        <authorList>
            <person name="Takahashi T."/>
            <person name="Nishimura K."/>
        </authorList>
    </citation>
    <scope>NUCLEOTIDE SEQUENCE</scope>
</reference>
<proteinExistence type="predicted"/>
<gene>
    <name evidence="1" type="ORF">TIFTF001_041046</name>
</gene>